<dbReference type="PANTHER" id="PTHR38705:SF1">
    <property type="entry name" value="PROTEIN RDS1"/>
    <property type="match status" value="1"/>
</dbReference>
<dbReference type="PANTHER" id="PTHR38705">
    <property type="entry name" value="PROTEIN RDS1"/>
    <property type="match status" value="1"/>
</dbReference>
<proteinExistence type="predicted"/>
<dbReference type="Pfam" id="PF13668">
    <property type="entry name" value="Ferritin_2"/>
    <property type="match status" value="1"/>
</dbReference>
<evidence type="ECO:0000313" key="3">
    <source>
        <dbReference type="EMBL" id="RDL34999.1"/>
    </source>
</evidence>
<dbReference type="GeneID" id="43599779"/>
<name>A0A370TI26_9HELO</name>
<dbReference type="EMBL" id="NPIC01000006">
    <property type="protein sequence ID" value="RDL34999.1"/>
    <property type="molecule type" value="Genomic_DNA"/>
</dbReference>
<gene>
    <name evidence="3" type="ORF">BP5553_06930</name>
</gene>
<dbReference type="Proteomes" id="UP000254866">
    <property type="component" value="Unassembled WGS sequence"/>
</dbReference>
<feature type="chain" id="PRO_5016878128" evidence="2">
    <location>
        <begin position="17"/>
        <end position="444"/>
    </location>
</feature>
<comment type="caution">
    <text evidence="3">The sequence shown here is derived from an EMBL/GenBank/DDBJ whole genome shotgun (WGS) entry which is preliminary data.</text>
</comment>
<feature type="signal peptide" evidence="2">
    <location>
        <begin position="1"/>
        <end position="16"/>
    </location>
</feature>
<feature type="compositionally biased region" description="Low complexity" evidence="1">
    <location>
        <begin position="53"/>
        <end position="69"/>
    </location>
</feature>
<dbReference type="InterPro" id="IPR039254">
    <property type="entry name" value="Rds1"/>
</dbReference>
<dbReference type="OrthoDB" id="2098436at2759"/>
<evidence type="ECO:0000256" key="2">
    <source>
        <dbReference type="SAM" id="SignalP"/>
    </source>
</evidence>
<dbReference type="RefSeq" id="XP_031867822.1">
    <property type="nucleotide sequence ID" value="XM_032015553.1"/>
</dbReference>
<accession>A0A370TI26</accession>
<organism evidence="3 4">
    <name type="scientific">Venustampulla echinocandica</name>
    <dbReference type="NCBI Taxonomy" id="2656787"/>
    <lineage>
        <taxon>Eukaryota</taxon>
        <taxon>Fungi</taxon>
        <taxon>Dikarya</taxon>
        <taxon>Ascomycota</taxon>
        <taxon>Pezizomycotina</taxon>
        <taxon>Leotiomycetes</taxon>
        <taxon>Helotiales</taxon>
        <taxon>Pleuroascaceae</taxon>
        <taxon>Venustampulla</taxon>
    </lineage>
</organism>
<evidence type="ECO:0000256" key="1">
    <source>
        <dbReference type="SAM" id="MobiDB-lite"/>
    </source>
</evidence>
<sequence>MLLNIRYLAFFGVAVAIPDERVRQASASSSRSSSISSILSSFSSASSSSASASASASTSTSTTSNSTASNPQGAINTTILAPSISHLPPGPNATSYPSDGKLHAPEPAPYTPAGGLGTNGSEPVYVPQSDFDFESLALVLYQEYIELDLFRSALKRFSVQEFEAEGINSEYRELIRFMSDQEVGHATMVANILGPKAPQPCNYSYPFTTVGSFIDYSQKSTRYGESGVLGFLAHLNSRPAASLLSQSITTESRQQAIFRQFKGLFPMPIYFVPGIPQSWHWTLLAPSISSCPSNQTRLIWQNFPALTIGNNPNSSNSGGVFNTPAISHNLSNPLTYPGREVQLSWELPGKPVGPDKSYITNTTAGAPKFVAWVSSLNVTYSPLKTINNTSGTTIQPNTTTLGGAPAINGTMFIAVTDTDLVVTPFNLSMINPHVVAGPALYQAG</sequence>
<keyword evidence="4" id="KW-1185">Reference proteome</keyword>
<feature type="region of interest" description="Disordered" evidence="1">
    <location>
        <begin position="86"/>
        <end position="121"/>
    </location>
</feature>
<dbReference type="STRING" id="2656787.A0A370TI26"/>
<keyword evidence="2" id="KW-0732">Signal</keyword>
<evidence type="ECO:0000313" key="4">
    <source>
        <dbReference type="Proteomes" id="UP000254866"/>
    </source>
</evidence>
<protein>
    <submittedName>
        <fullName evidence="3">Protein rds1</fullName>
    </submittedName>
</protein>
<dbReference type="AlphaFoldDB" id="A0A370TI26"/>
<feature type="region of interest" description="Disordered" evidence="1">
    <location>
        <begin position="53"/>
        <end position="73"/>
    </location>
</feature>
<reference evidence="3 4" key="1">
    <citation type="journal article" date="2018" name="IMA Fungus">
        <title>IMA Genome-F 9: Draft genome sequence of Annulohypoxylon stygium, Aspergillus mulundensis, Berkeleyomyces basicola (syn. Thielaviopsis basicola), Ceratocystis smalleyi, two Cercospora beticola strains, Coleophoma cylindrospora, Fusarium fracticaudum, Phialophora cf. hyalina, and Morchella septimelata.</title>
        <authorList>
            <person name="Wingfield B.D."/>
            <person name="Bills G.F."/>
            <person name="Dong Y."/>
            <person name="Huang W."/>
            <person name="Nel W.J."/>
            <person name="Swalarsk-Parry B.S."/>
            <person name="Vaghefi N."/>
            <person name="Wilken P.M."/>
            <person name="An Z."/>
            <person name="de Beer Z.W."/>
            <person name="De Vos L."/>
            <person name="Chen L."/>
            <person name="Duong T.A."/>
            <person name="Gao Y."/>
            <person name="Hammerbacher A."/>
            <person name="Kikkert J.R."/>
            <person name="Li Y."/>
            <person name="Li H."/>
            <person name="Li K."/>
            <person name="Li Q."/>
            <person name="Liu X."/>
            <person name="Ma X."/>
            <person name="Naidoo K."/>
            <person name="Pethybridge S.J."/>
            <person name="Sun J."/>
            <person name="Steenkamp E.T."/>
            <person name="van der Nest M.A."/>
            <person name="van Wyk S."/>
            <person name="Wingfield M.J."/>
            <person name="Xiong C."/>
            <person name="Yue Q."/>
            <person name="Zhang X."/>
        </authorList>
    </citation>
    <scope>NUCLEOTIDE SEQUENCE [LARGE SCALE GENOMIC DNA]</scope>
    <source>
        <strain evidence="3 4">BP 5553</strain>
    </source>
</reference>